<reference evidence="1 2" key="1">
    <citation type="submission" date="2020-08" db="EMBL/GenBank/DDBJ databases">
        <title>Genomic Encyclopedia of Type Strains, Phase IV (KMG-IV): sequencing the most valuable type-strain genomes for metagenomic binning, comparative biology and taxonomic classification.</title>
        <authorList>
            <person name="Goeker M."/>
        </authorList>
    </citation>
    <scope>NUCLEOTIDE SEQUENCE [LARGE SCALE GENOMIC DNA]</scope>
    <source>
        <strain evidence="1 2">YC6886</strain>
    </source>
</reference>
<evidence type="ECO:0000313" key="1">
    <source>
        <dbReference type="EMBL" id="MBB5352174.1"/>
    </source>
</evidence>
<proteinExistence type="predicted"/>
<dbReference type="AlphaFoldDB" id="A0A840V9A9"/>
<dbReference type="EMBL" id="JACHFD010000011">
    <property type="protein sequence ID" value="MBB5352174.1"/>
    <property type="molecule type" value="Genomic_DNA"/>
</dbReference>
<evidence type="ECO:0000313" key="2">
    <source>
        <dbReference type="Proteomes" id="UP000557717"/>
    </source>
</evidence>
<comment type="caution">
    <text evidence="1">The sequence shown here is derived from an EMBL/GenBank/DDBJ whole genome shotgun (WGS) entry which is preliminary data.</text>
</comment>
<protein>
    <submittedName>
        <fullName evidence="1">Uncharacterized protein</fullName>
    </submittedName>
</protein>
<sequence>MGKVPTFKGLILTWRATFSHHGMAGQVIA</sequence>
<accession>A0A840V9A9</accession>
<organism evidence="1 2">
    <name type="scientific">Haloferula luteola</name>
    <dbReference type="NCBI Taxonomy" id="595692"/>
    <lineage>
        <taxon>Bacteria</taxon>
        <taxon>Pseudomonadati</taxon>
        <taxon>Verrucomicrobiota</taxon>
        <taxon>Verrucomicrobiia</taxon>
        <taxon>Verrucomicrobiales</taxon>
        <taxon>Verrucomicrobiaceae</taxon>
        <taxon>Haloferula</taxon>
    </lineage>
</organism>
<gene>
    <name evidence="1" type="ORF">HNR46_002417</name>
</gene>
<keyword evidence="2" id="KW-1185">Reference proteome</keyword>
<name>A0A840V9A9_9BACT</name>
<dbReference type="Proteomes" id="UP000557717">
    <property type="component" value="Unassembled WGS sequence"/>
</dbReference>